<dbReference type="EMBL" id="BSTK01000010">
    <property type="protein sequence ID" value="GLY88348.1"/>
    <property type="molecule type" value="Genomic_DNA"/>
</dbReference>
<dbReference type="PANTHER" id="PTHR11022">
    <property type="entry name" value="PEPTIDOGLYCAN RECOGNITION PROTEIN"/>
    <property type="match status" value="1"/>
</dbReference>
<evidence type="ECO:0000259" key="4">
    <source>
        <dbReference type="SMART" id="SM00644"/>
    </source>
</evidence>
<dbReference type="InterPro" id="IPR006619">
    <property type="entry name" value="PGRP_domain_met/bac"/>
</dbReference>
<evidence type="ECO:0000256" key="1">
    <source>
        <dbReference type="ARBA" id="ARBA00007553"/>
    </source>
</evidence>
<dbReference type="GO" id="GO:0008745">
    <property type="term" value="F:N-acetylmuramoyl-L-alanine amidase activity"/>
    <property type="evidence" value="ECO:0007669"/>
    <property type="project" value="InterPro"/>
</dbReference>
<dbReference type="Pfam" id="PF01510">
    <property type="entry name" value="Amidase_2"/>
    <property type="match status" value="1"/>
</dbReference>
<dbReference type="GO" id="GO:0009253">
    <property type="term" value="P:peptidoglycan catabolic process"/>
    <property type="evidence" value="ECO:0007669"/>
    <property type="project" value="InterPro"/>
</dbReference>
<gene>
    <name evidence="6" type="ORF">Airi02_062770</name>
</gene>
<evidence type="ECO:0000256" key="2">
    <source>
        <dbReference type="SAM" id="MobiDB-lite"/>
    </source>
</evidence>
<accession>A0A9W6S748</accession>
<feature type="region of interest" description="Disordered" evidence="2">
    <location>
        <begin position="183"/>
        <end position="242"/>
    </location>
</feature>
<dbReference type="AlphaFoldDB" id="A0A9W6S748"/>
<sequence>MKVRVRRRTAIIVTVVLGAAGAGAAVVWNGTASRRPAAAAVGAIDGRVHTIKLRTTGTSAGAPAQSTPVFSMVGVAWNRPDARVSGTVKVRTRSVATGAWSAWRPVAVQGDDLPDGTRGEHSRQGATAPLWTGPSNGVDVRVTGHRALPPGLRAVLIDPGSRRRRPVHAAGHQPVRVALAADVTSPDPSAPADSPVATPTDSPTTPPAADSPTATPSSASPTGSPTPSDSASPAPTTSTAPRPDIVARAAWGADESLVPTPNAYGQRVKAVFVHHTDTGNDYSCADSAAVVRSIFLYHVKTNGWNDIGYNFLVDKCGTLFEGRSGGVDRPVIGAHAYGFNTDSAGVAVLGTFTDVAPPQAALDTVAKVAAWKLGLSGGDPTGATTLTEGVKDGNFPYESAVTFKTISGHRDANSTACPGSLLYAKLGAIRTAAAQWTTPADLSATSLTGATKVNTTYYSKGTVTLGWRPGAVSGYHLLDNGTPIAEPPATALSVTTTLRAGTHQLQLVADNMDGTTTKSPAFPVVADTAKPTFGSPAALSVRTGTVSTTKIPVSLKWKVTDDRLLRSVKATSPSTATFATTTTSWSAYAKPSASTTWSLTAADAAGNTATSAVKRTAALRSDGSSSRTGTWKTTANSHYLGGSGLYSSAKGATASWTVTARSVGLIDKRTTSSGKLYVYVDGAYAATIDTRASSSLYRQIQWTRTWSTSTRHTIKIKVAGTSGRPTIALDGLAYVG</sequence>
<dbReference type="SMART" id="SM00644">
    <property type="entry name" value="Ami_2"/>
    <property type="match status" value="1"/>
</dbReference>
<evidence type="ECO:0000256" key="3">
    <source>
        <dbReference type="SAM" id="SignalP"/>
    </source>
</evidence>
<feature type="region of interest" description="Disordered" evidence="2">
    <location>
        <begin position="153"/>
        <end position="172"/>
    </location>
</feature>
<dbReference type="PANTHER" id="PTHR11022:SF41">
    <property type="entry name" value="PEPTIDOGLYCAN-RECOGNITION PROTEIN LC-RELATED"/>
    <property type="match status" value="1"/>
</dbReference>
<feature type="domain" description="N-acetylmuramoyl-L-alanine amidase" evidence="4">
    <location>
        <begin position="256"/>
        <end position="419"/>
    </location>
</feature>
<feature type="region of interest" description="Disordered" evidence="2">
    <location>
        <begin position="109"/>
        <end position="145"/>
    </location>
</feature>
<evidence type="ECO:0000259" key="5">
    <source>
        <dbReference type="SMART" id="SM00701"/>
    </source>
</evidence>
<feature type="signal peptide" evidence="3">
    <location>
        <begin position="1"/>
        <end position="24"/>
    </location>
</feature>
<keyword evidence="7" id="KW-1185">Reference proteome</keyword>
<evidence type="ECO:0000313" key="6">
    <source>
        <dbReference type="EMBL" id="GLY88348.1"/>
    </source>
</evidence>
<comment type="caution">
    <text evidence="6">The sequence shown here is derived from an EMBL/GenBank/DDBJ whole genome shotgun (WGS) entry which is preliminary data.</text>
</comment>
<dbReference type="Gene3D" id="2.60.120.260">
    <property type="entry name" value="Galactose-binding domain-like"/>
    <property type="match status" value="1"/>
</dbReference>
<protein>
    <recommendedName>
        <fullName evidence="8">N-acetylmuramoyl-L-alanine amidase</fullName>
    </recommendedName>
</protein>
<evidence type="ECO:0000313" key="7">
    <source>
        <dbReference type="Proteomes" id="UP001165074"/>
    </source>
</evidence>
<proteinExistence type="inferred from homology"/>
<name>A0A9W6S748_9ACTN</name>
<dbReference type="GO" id="GO:0008270">
    <property type="term" value="F:zinc ion binding"/>
    <property type="evidence" value="ECO:0007669"/>
    <property type="project" value="InterPro"/>
</dbReference>
<evidence type="ECO:0008006" key="8">
    <source>
        <dbReference type="Google" id="ProtNLM"/>
    </source>
</evidence>
<keyword evidence="3" id="KW-0732">Signal</keyword>
<feature type="domain" description="Peptidoglycan recognition protein family" evidence="5">
    <location>
        <begin position="243"/>
        <end position="391"/>
    </location>
</feature>
<feature type="compositionally biased region" description="Low complexity" evidence="2">
    <location>
        <begin position="183"/>
        <end position="241"/>
    </location>
</feature>
<comment type="similarity">
    <text evidence="1">Belongs to the N-acetylmuramoyl-L-alanine amidase 2 family.</text>
</comment>
<dbReference type="Proteomes" id="UP001165074">
    <property type="component" value="Unassembled WGS sequence"/>
</dbReference>
<feature type="chain" id="PRO_5040857476" description="N-acetylmuramoyl-L-alanine amidase" evidence="3">
    <location>
        <begin position="25"/>
        <end position="736"/>
    </location>
</feature>
<dbReference type="InterPro" id="IPR015510">
    <property type="entry name" value="PGRP"/>
</dbReference>
<dbReference type="InterPro" id="IPR002502">
    <property type="entry name" value="Amidase_domain"/>
</dbReference>
<dbReference type="Gene3D" id="3.40.80.10">
    <property type="entry name" value="Peptidoglycan recognition protein-like"/>
    <property type="match status" value="1"/>
</dbReference>
<dbReference type="SUPFAM" id="SSF55846">
    <property type="entry name" value="N-acetylmuramoyl-L-alanine amidase-like"/>
    <property type="match status" value="1"/>
</dbReference>
<reference evidence="6" key="1">
    <citation type="submission" date="2023-03" db="EMBL/GenBank/DDBJ databases">
        <title>Actinoallomurus iriomotensis NBRC 103684.</title>
        <authorList>
            <person name="Ichikawa N."/>
            <person name="Sato H."/>
            <person name="Tonouchi N."/>
        </authorList>
    </citation>
    <scope>NUCLEOTIDE SEQUENCE</scope>
    <source>
        <strain evidence="6">NBRC 103684</strain>
    </source>
</reference>
<dbReference type="SMART" id="SM00701">
    <property type="entry name" value="PGRP"/>
    <property type="match status" value="1"/>
</dbReference>
<dbReference type="InterPro" id="IPR036505">
    <property type="entry name" value="Amidase/PGRP_sf"/>
</dbReference>
<dbReference type="CDD" id="cd06583">
    <property type="entry name" value="PGRP"/>
    <property type="match status" value="1"/>
</dbReference>
<organism evidence="6 7">
    <name type="scientific">Actinoallomurus iriomotensis</name>
    <dbReference type="NCBI Taxonomy" id="478107"/>
    <lineage>
        <taxon>Bacteria</taxon>
        <taxon>Bacillati</taxon>
        <taxon>Actinomycetota</taxon>
        <taxon>Actinomycetes</taxon>
        <taxon>Streptosporangiales</taxon>
        <taxon>Thermomonosporaceae</taxon>
        <taxon>Actinoallomurus</taxon>
    </lineage>
</organism>